<dbReference type="EMBL" id="JRES01001351">
    <property type="protein sequence ID" value="KNC23435.1"/>
    <property type="molecule type" value="Genomic_DNA"/>
</dbReference>
<keyword evidence="2" id="KW-1185">Reference proteome</keyword>
<dbReference type="Proteomes" id="UP000037069">
    <property type="component" value="Unassembled WGS sequence"/>
</dbReference>
<reference evidence="1 2" key="1">
    <citation type="journal article" date="2015" name="Nat. Commun.">
        <title>Lucilia cuprina genome unlocks parasitic fly biology to underpin future interventions.</title>
        <authorList>
            <person name="Anstead C.A."/>
            <person name="Korhonen P.K."/>
            <person name="Young N.D."/>
            <person name="Hall R.S."/>
            <person name="Jex A.R."/>
            <person name="Murali S.C."/>
            <person name="Hughes D.S."/>
            <person name="Lee S.F."/>
            <person name="Perry T."/>
            <person name="Stroehlein A.J."/>
            <person name="Ansell B.R."/>
            <person name="Breugelmans B."/>
            <person name="Hofmann A."/>
            <person name="Qu J."/>
            <person name="Dugan S."/>
            <person name="Lee S.L."/>
            <person name="Chao H."/>
            <person name="Dinh H."/>
            <person name="Han Y."/>
            <person name="Doddapaneni H.V."/>
            <person name="Worley K.C."/>
            <person name="Muzny D.M."/>
            <person name="Ioannidis P."/>
            <person name="Waterhouse R.M."/>
            <person name="Zdobnov E.M."/>
            <person name="James P.J."/>
            <person name="Bagnall N.H."/>
            <person name="Kotze A.C."/>
            <person name="Gibbs R.A."/>
            <person name="Richards S."/>
            <person name="Batterham P."/>
            <person name="Gasser R.B."/>
        </authorList>
    </citation>
    <scope>NUCLEOTIDE SEQUENCE [LARGE SCALE GENOMIC DNA]</scope>
    <source>
        <strain evidence="1 2">LS</strain>
        <tissue evidence="1">Full body</tissue>
    </source>
</reference>
<accession>A0A0L0BTM9</accession>
<proteinExistence type="predicted"/>
<evidence type="ECO:0000313" key="1">
    <source>
        <dbReference type="EMBL" id="KNC23435.1"/>
    </source>
</evidence>
<comment type="caution">
    <text evidence="1">The sequence shown here is derived from an EMBL/GenBank/DDBJ whole genome shotgun (WGS) entry which is preliminary data.</text>
</comment>
<gene>
    <name evidence="1" type="ORF">FF38_13321</name>
</gene>
<organism evidence="1 2">
    <name type="scientific">Lucilia cuprina</name>
    <name type="common">Green bottle fly</name>
    <name type="synonym">Australian sheep blowfly</name>
    <dbReference type="NCBI Taxonomy" id="7375"/>
    <lineage>
        <taxon>Eukaryota</taxon>
        <taxon>Metazoa</taxon>
        <taxon>Ecdysozoa</taxon>
        <taxon>Arthropoda</taxon>
        <taxon>Hexapoda</taxon>
        <taxon>Insecta</taxon>
        <taxon>Pterygota</taxon>
        <taxon>Neoptera</taxon>
        <taxon>Endopterygota</taxon>
        <taxon>Diptera</taxon>
        <taxon>Brachycera</taxon>
        <taxon>Muscomorpha</taxon>
        <taxon>Oestroidea</taxon>
        <taxon>Calliphoridae</taxon>
        <taxon>Luciliinae</taxon>
        <taxon>Lucilia</taxon>
    </lineage>
</organism>
<dbReference type="AlphaFoldDB" id="A0A0L0BTM9"/>
<name>A0A0L0BTM9_LUCCU</name>
<protein>
    <submittedName>
        <fullName evidence="1">Uncharacterized protein</fullName>
    </submittedName>
</protein>
<evidence type="ECO:0000313" key="2">
    <source>
        <dbReference type="Proteomes" id="UP000037069"/>
    </source>
</evidence>
<sequence>MFVCKLRFVIRCDEIIILNSGPLKILSPFEEFFDLLSCSISIVVHHHREILQLNLEVSAAGSLVSFVIVEEFSETFVFFVDFAITAVFVDFGCSSALAFVATSSASVLRGFIELSLRSSEFSLSVSLSSNAVLVASTVCEFNVLRVLNVKLLSESILTLTLRVVFALCASNMLIKCLQFKFSADSQLFALSSKPFHLR</sequence>